<organism evidence="2 3">
    <name type="scientific">Flaviaesturariibacter amylovorans</name>
    <dbReference type="NCBI Taxonomy" id="1084520"/>
    <lineage>
        <taxon>Bacteria</taxon>
        <taxon>Pseudomonadati</taxon>
        <taxon>Bacteroidota</taxon>
        <taxon>Chitinophagia</taxon>
        <taxon>Chitinophagales</taxon>
        <taxon>Chitinophagaceae</taxon>
        <taxon>Flaviaestuariibacter</taxon>
    </lineage>
</organism>
<evidence type="ECO:0000313" key="3">
    <source>
        <dbReference type="Proteomes" id="UP001501725"/>
    </source>
</evidence>
<evidence type="ECO:0000256" key="1">
    <source>
        <dbReference type="SAM" id="Coils"/>
    </source>
</evidence>
<dbReference type="RefSeq" id="WP_345257948.1">
    <property type="nucleotide sequence ID" value="NZ_BAABGY010000016.1"/>
</dbReference>
<dbReference type="EMBL" id="BAABGY010000016">
    <property type="protein sequence ID" value="GAA4342677.1"/>
    <property type="molecule type" value="Genomic_DNA"/>
</dbReference>
<gene>
    <name evidence="2" type="ORF">GCM10023184_42340</name>
</gene>
<keyword evidence="1" id="KW-0175">Coiled coil</keyword>
<proteinExistence type="predicted"/>
<keyword evidence="3" id="KW-1185">Reference proteome</keyword>
<accession>A0ABP8HQF8</accession>
<reference evidence="3" key="1">
    <citation type="journal article" date="2019" name="Int. J. Syst. Evol. Microbiol.">
        <title>The Global Catalogue of Microorganisms (GCM) 10K type strain sequencing project: providing services to taxonomists for standard genome sequencing and annotation.</title>
        <authorList>
            <consortium name="The Broad Institute Genomics Platform"/>
            <consortium name="The Broad Institute Genome Sequencing Center for Infectious Disease"/>
            <person name="Wu L."/>
            <person name="Ma J."/>
        </authorList>
    </citation>
    <scope>NUCLEOTIDE SEQUENCE [LARGE SCALE GENOMIC DNA]</scope>
    <source>
        <strain evidence="3">JCM 17919</strain>
    </source>
</reference>
<sequence length="193" mass="21903">MLTVLLLLLAALGLAGAAWRYRAHWWPPVAQQPAPPSPAAAPPLTEGALPEVLEEDLLEFEDLQWLLAQRRAALEQERDLAIQRRESAARLEEIDAGLYSVQGRLSALEDRLRTLKLMALELEGLQLEHRQLQGQYLDRQYELESLRAENEGLGLELAASREEALEAMEEAYRLRKQLALLKNMTREADMNIE</sequence>
<feature type="coiled-coil region" evidence="1">
    <location>
        <begin position="105"/>
        <end position="163"/>
    </location>
</feature>
<evidence type="ECO:0000313" key="2">
    <source>
        <dbReference type="EMBL" id="GAA4342677.1"/>
    </source>
</evidence>
<name>A0ABP8HQF8_9BACT</name>
<dbReference type="Proteomes" id="UP001501725">
    <property type="component" value="Unassembled WGS sequence"/>
</dbReference>
<comment type="caution">
    <text evidence="2">The sequence shown here is derived from an EMBL/GenBank/DDBJ whole genome shotgun (WGS) entry which is preliminary data.</text>
</comment>
<protein>
    <submittedName>
        <fullName evidence="2">Uncharacterized protein</fullName>
    </submittedName>
</protein>